<dbReference type="NCBIfam" id="TIGR00254">
    <property type="entry name" value="GGDEF"/>
    <property type="match status" value="1"/>
</dbReference>
<feature type="domain" description="EAL" evidence="3">
    <location>
        <begin position="422"/>
        <end position="675"/>
    </location>
</feature>
<evidence type="ECO:0000259" key="3">
    <source>
        <dbReference type="PROSITE" id="PS50883"/>
    </source>
</evidence>
<feature type="domain" description="HAMP" evidence="4">
    <location>
        <begin position="173"/>
        <end position="226"/>
    </location>
</feature>
<evidence type="ECO:0000256" key="1">
    <source>
        <dbReference type="ARBA" id="ARBA00001946"/>
    </source>
</evidence>
<feature type="domain" description="GGDEF" evidence="5">
    <location>
        <begin position="280"/>
        <end position="413"/>
    </location>
</feature>
<dbReference type="CDD" id="cd06225">
    <property type="entry name" value="HAMP"/>
    <property type="match status" value="1"/>
</dbReference>
<keyword evidence="2" id="KW-0472">Membrane</keyword>
<dbReference type="Pfam" id="PF00990">
    <property type="entry name" value="GGDEF"/>
    <property type="match status" value="1"/>
</dbReference>
<organism evidence="6 7">
    <name type="scientific">Simiduia aestuariiviva</name>
    <dbReference type="NCBI Taxonomy" id="1510459"/>
    <lineage>
        <taxon>Bacteria</taxon>
        <taxon>Pseudomonadati</taxon>
        <taxon>Pseudomonadota</taxon>
        <taxon>Gammaproteobacteria</taxon>
        <taxon>Cellvibrionales</taxon>
        <taxon>Cellvibrionaceae</taxon>
        <taxon>Simiduia</taxon>
    </lineage>
</organism>
<dbReference type="SUPFAM" id="SSF158472">
    <property type="entry name" value="HAMP domain-like"/>
    <property type="match status" value="1"/>
</dbReference>
<evidence type="ECO:0000259" key="5">
    <source>
        <dbReference type="PROSITE" id="PS50887"/>
    </source>
</evidence>
<dbReference type="CDD" id="cd01948">
    <property type="entry name" value="EAL"/>
    <property type="match status" value="1"/>
</dbReference>
<dbReference type="EMBL" id="JACHXZ010000004">
    <property type="protein sequence ID" value="MBB3169785.1"/>
    <property type="molecule type" value="Genomic_DNA"/>
</dbReference>
<dbReference type="RefSeq" id="WP_183911273.1">
    <property type="nucleotide sequence ID" value="NZ_JACHXZ010000004.1"/>
</dbReference>
<dbReference type="InterPro" id="IPR052155">
    <property type="entry name" value="Biofilm_reg_signaling"/>
</dbReference>
<sequence>MKERLFNKIKHKLLAMIMAGALLGMLFLTLVFVIHTVSLLEKKRNHQISTELGILATNIAASVMFQDETAARELLRGMVADRDIFFVEIDTPGKDFDVRESLHDNVSESGNLSNRYELFIYPISVDGEQIGILKAYADDSSLDQQISFTITTSLFIFIFIAALIYLLSFKLQAIITSPIAELIGLSKKVTEDGDYSLRAPDLGSDEIGMLADDFNRMLEQIEQRDLMLEKTVQQRTAELEKLADEFRHRAFHDVLTGLPNRALLSERFHSVVSHSKRTQEPFGLFLLDLDNFKNINDTLGHELGDEVLKTTASRLLSCLRDEDLVCRLGGDEFLIIAESFNEPDSAHRVSEKLLTSLSESMIVNGKRLDVKMSIGCAVFPMHGDNLTALKRAADIAMYAAKESGKNQYKIFHTDMEATSKHRLMVQNDLRSAIKQGEIQLYYQPQVNVRSHEVYGCEVLVRWRHPKHGLLAPDLFIPHAEESGLVPLIDYYVIEGACRQAKEWLDEGLDLVVSVNLSGLHFRDRKVVDALRRALDITGLPPNYLGVELTEAVLISDSELAIQVVGEIKDLGIKISLDDFGVGYSSLNYLRTLPFDVVKLDKSFISGILTSPQDQRLTEGIMNLAASLQLDVVAEGVESSEQADYLQGINCYLLQGYFFLPPRPKAEFESWLASWQPPSTPKRNLIFPFGRGESI</sequence>
<keyword evidence="2" id="KW-0812">Transmembrane</keyword>
<dbReference type="PANTHER" id="PTHR44757:SF2">
    <property type="entry name" value="BIOFILM ARCHITECTURE MAINTENANCE PROTEIN MBAA"/>
    <property type="match status" value="1"/>
</dbReference>
<dbReference type="PANTHER" id="PTHR44757">
    <property type="entry name" value="DIGUANYLATE CYCLASE DGCP"/>
    <property type="match status" value="1"/>
</dbReference>
<dbReference type="PROSITE" id="PS50885">
    <property type="entry name" value="HAMP"/>
    <property type="match status" value="1"/>
</dbReference>
<dbReference type="SUPFAM" id="SSF141868">
    <property type="entry name" value="EAL domain-like"/>
    <property type="match status" value="1"/>
</dbReference>
<dbReference type="Gene3D" id="3.30.70.270">
    <property type="match status" value="1"/>
</dbReference>
<keyword evidence="2" id="KW-1133">Transmembrane helix</keyword>
<dbReference type="GO" id="GO:0003824">
    <property type="term" value="F:catalytic activity"/>
    <property type="evidence" value="ECO:0007669"/>
    <property type="project" value="UniProtKB-ARBA"/>
</dbReference>
<dbReference type="Pfam" id="PF00563">
    <property type="entry name" value="EAL"/>
    <property type="match status" value="1"/>
</dbReference>
<comment type="caution">
    <text evidence="6">The sequence shown here is derived from an EMBL/GenBank/DDBJ whole genome shotgun (WGS) entry which is preliminary data.</text>
</comment>
<dbReference type="InterPro" id="IPR043128">
    <property type="entry name" value="Rev_trsase/Diguanyl_cyclase"/>
</dbReference>
<dbReference type="InterPro" id="IPR000160">
    <property type="entry name" value="GGDEF_dom"/>
</dbReference>
<dbReference type="GO" id="GO:0007165">
    <property type="term" value="P:signal transduction"/>
    <property type="evidence" value="ECO:0007669"/>
    <property type="project" value="InterPro"/>
</dbReference>
<dbReference type="Proteomes" id="UP000559987">
    <property type="component" value="Unassembled WGS sequence"/>
</dbReference>
<dbReference type="SMART" id="SM00267">
    <property type="entry name" value="GGDEF"/>
    <property type="match status" value="1"/>
</dbReference>
<reference evidence="6 7" key="1">
    <citation type="submission" date="2020-08" db="EMBL/GenBank/DDBJ databases">
        <title>Genomic Encyclopedia of Type Strains, Phase III (KMG-III): the genomes of soil and plant-associated and newly described type strains.</title>
        <authorList>
            <person name="Whitman W."/>
        </authorList>
    </citation>
    <scope>NUCLEOTIDE SEQUENCE [LARGE SCALE GENOMIC DNA]</scope>
    <source>
        <strain evidence="6 7">CECT 8571</strain>
    </source>
</reference>
<dbReference type="Gene3D" id="6.10.340.10">
    <property type="match status" value="1"/>
</dbReference>
<comment type="cofactor">
    <cofactor evidence="1">
        <name>Mg(2+)</name>
        <dbReference type="ChEBI" id="CHEBI:18420"/>
    </cofactor>
</comment>
<dbReference type="FunFam" id="3.30.70.270:FF:000001">
    <property type="entry name" value="Diguanylate cyclase domain protein"/>
    <property type="match status" value="1"/>
</dbReference>
<evidence type="ECO:0000313" key="6">
    <source>
        <dbReference type="EMBL" id="MBB3169785.1"/>
    </source>
</evidence>
<dbReference type="AlphaFoldDB" id="A0A839UWS9"/>
<feature type="transmembrane region" description="Helical" evidence="2">
    <location>
        <begin position="12"/>
        <end position="34"/>
    </location>
</feature>
<dbReference type="SMART" id="SM00304">
    <property type="entry name" value="HAMP"/>
    <property type="match status" value="1"/>
</dbReference>
<name>A0A839UWS9_9GAMM</name>
<feature type="transmembrane region" description="Helical" evidence="2">
    <location>
        <begin position="146"/>
        <end position="167"/>
    </location>
</feature>
<dbReference type="Pfam" id="PF00672">
    <property type="entry name" value="HAMP"/>
    <property type="match status" value="1"/>
</dbReference>
<evidence type="ECO:0000256" key="2">
    <source>
        <dbReference type="SAM" id="Phobius"/>
    </source>
</evidence>
<gene>
    <name evidence="6" type="ORF">FHS30_002998</name>
</gene>
<protein>
    <submittedName>
        <fullName evidence="6">Diguanylate cyclase (GGDEF)-like protein</fullName>
    </submittedName>
</protein>
<dbReference type="PROSITE" id="PS50887">
    <property type="entry name" value="GGDEF"/>
    <property type="match status" value="1"/>
</dbReference>
<dbReference type="InterPro" id="IPR029787">
    <property type="entry name" value="Nucleotide_cyclase"/>
</dbReference>
<dbReference type="PROSITE" id="PS50883">
    <property type="entry name" value="EAL"/>
    <property type="match status" value="1"/>
</dbReference>
<dbReference type="InterPro" id="IPR035919">
    <property type="entry name" value="EAL_sf"/>
</dbReference>
<dbReference type="CDD" id="cd01949">
    <property type="entry name" value="GGDEF"/>
    <property type="match status" value="1"/>
</dbReference>
<dbReference type="SUPFAM" id="SSF55073">
    <property type="entry name" value="Nucleotide cyclase"/>
    <property type="match status" value="1"/>
</dbReference>
<dbReference type="InterPro" id="IPR001633">
    <property type="entry name" value="EAL_dom"/>
</dbReference>
<dbReference type="InterPro" id="IPR003660">
    <property type="entry name" value="HAMP_dom"/>
</dbReference>
<dbReference type="GO" id="GO:0016020">
    <property type="term" value="C:membrane"/>
    <property type="evidence" value="ECO:0007669"/>
    <property type="project" value="InterPro"/>
</dbReference>
<dbReference type="Gene3D" id="3.20.20.450">
    <property type="entry name" value="EAL domain"/>
    <property type="match status" value="1"/>
</dbReference>
<keyword evidence="7" id="KW-1185">Reference proteome</keyword>
<accession>A0A839UWS9</accession>
<dbReference type="SMART" id="SM00052">
    <property type="entry name" value="EAL"/>
    <property type="match status" value="1"/>
</dbReference>
<evidence type="ECO:0000259" key="4">
    <source>
        <dbReference type="PROSITE" id="PS50885"/>
    </source>
</evidence>
<evidence type="ECO:0000313" key="7">
    <source>
        <dbReference type="Proteomes" id="UP000559987"/>
    </source>
</evidence>
<proteinExistence type="predicted"/>